<feature type="compositionally biased region" description="Polar residues" evidence="12">
    <location>
        <begin position="65"/>
        <end position="85"/>
    </location>
</feature>
<dbReference type="InterPro" id="IPR015421">
    <property type="entry name" value="PyrdxlP-dep_Trfase_major"/>
</dbReference>
<comment type="subunit">
    <text evidence="3">Homodimer.</text>
</comment>
<name>A0A7K0DEH2_9NOCA</name>
<sequence length="499" mass="54589">MFAARLADETRGGCEERVPDTGLIGEPQGAANRRSGAEAKDTVAARLLVRTRGGCEERVPDTGPNGETQGAANTPGRSGGQNYSVSPTSQPPQRPRPLEQSRKLQNVLYEIRGPVHAHAARLESEGHRILKLNIGNPAPFGFDAPDVIMRDMIAALPVAQGYSESKGILSARRAIVTRYELVSGFPEFDVDDVYLGNGVSELITMTMQALLDNGDEVLIPAPDYPLWTAMTSLAGGTPVHYLCDESNDWQPDIADIESKITDRTKALLIINPNNPTGAVYSAEVLQQVVDLARKHQLLLLADEIYDKILYDDAKHVSLASLAPDLLCLTFNGLSKAYRVAGYRSGWVVITGPKEHASGFLEGIDLLASTRLCPNVPAQHAIQVALGGHQSIEDLILPGGRLLEQRDVAWEKLNTIPGVSCVQPKGALYAFPRLDPEVHEIRDDAKLVLDLLLQEKILMVQGTGFNWPWHDHLRIVTLPWARDLSVAIERFGNFLASYRQ</sequence>
<organism evidence="14 15">
    <name type="scientific">Nocardia macrotermitis</name>
    <dbReference type="NCBI Taxonomy" id="2585198"/>
    <lineage>
        <taxon>Bacteria</taxon>
        <taxon>Bacillati</taxon>
        <taxon>Actinomycetota</taxon>
        <taxon>Actinomycetes</taxon>
        <taxon>Mycobacteriales</taxon>
        <taxon>Nocardiaceae</taxon>
        <taxon>Nocardia</taxon>
    </lineage>
</organism>
<dbReference type="Gene3D" id="3.90.1150.10">
    <property type="entry name" value="Aspartate Aminotransferase, domain 1"/>
    <property type="match status" value="1"/>
</dbReference>
<gene>
    <name evidence="14" type="primary">aspC_2</name>
    <name evidence="14" type="ORF">NRB20_72010</name>
</gene>
<evidence type="ECO:0000256" key="1">
    <source>
        <dbReference type="ARBA" id="ARBA00001933"/>
    </source>
</evidence>
<dbReference type="PANTHER" id="PTHR43488">
    <property type="entry name" value="GLUTAMATE-PYRUVATE AMINOTRANSFERASE ALAA"/>
    <property type="match status" value="1"/>
</dbReference>
<evidence type="ECO:0000259" key="13">
    <source>
        <dbReference type="Pfam" id="PF00155"/>
    </source>
</evidence>
<dbReference type="Pfam" id="PF00155">
    <property type="entry name" value="Aminotran_1_2"/>
    <property type="match status" value="1"/>
</dbReference>
<dbReference type="Gene3D" id="3.40.640.10">
    <property type="entry name" value="Type I PLP-dependent aspartate aminotransferase-like (Major domain)"/>
    <property type="match status" value="1"/>
</dbReference>
<feature type="region of interest" description="Disordered" evidence="12">
    <location>
        <begin position="1"/>
        <end position="99"/>
    </location>
</feature>
<comment type="similarity">
    <text evidence="2">Belongs to the class-I pyridoxal-phosphate-dependent aminotransferase family.</text>
</comment>
<accession>A0A7K0DEH2</accession>
<dbReference type="CDD" id="cd00609">
    <property type="entry name" value="AAT_like"/>
    <property type="match status" value="1"/>
</dbReference>
<evidence type="ECO:0000313" key="15">
    <source>
        <dbReference type="Proteomes" id="UP000438448"/>
    </source>
</evidence>
<keyword evidence="5 14" id="KW-0808">Transferase</keyword>
<dbReference type="EMBL" id="WEGK01000026">
    <property type="protein sequence ID" value="MQY24068.1"/>
    <property type="molecule type" value="Genomic_DNA"/>
</dbReference>
<dbReference type="PANTHER" id="PTHR43488:SF2">
    <property type="entry name" value="GLUTAMATE-PYRUVATE AMINOTRANSFERASE ALAA"/>
    <property type="match status" value="1"/>
</dbReference>
<dbReference type="Proteomes" id="UP000438448">
    <property type="component" value="Unassembled WGS sequence"/>
</dbReference>
<dbReference type="InterPro" id="IPR015422">
    <property type="entry name" value="PyrdxlP-dep_Trfase_small"/>
</dbReference>
<evidence type="ECO:0000256" key="3">
    <source>
        <dbReference type="ARBA" id="ARBA00011738"/>
    </source>
</evidence>
<keyword evidence="4 14" id="KW-0032">Aminotransferase</keyword>
<dbReference type="FunFam" id="3.40.640.10:FF:000019">
    <property type="entry name" value="Pyridoxal phosphate-dependent aminotransferase"/>
    <property type="match status" value="1"/>
</dbReference>
<dbReference type="AlphaFoldDB" id="A0A7K0DEH2"/>
<dbReference type="EC" id="2.6.1.2" evidence="7"/>
<evidence type="ECO:0000256" key="7">
    <source>
        <dbReference type="ARBA" id="ARBA00026106"/>
    </source>
</evidence>
<evidence type="ECO:0000256" key="6">
    <source>
        <dbReference type="ARBA" id="ARBA00022898"/>
    </source>
</evidence>
<dbReference type="GO" id="GO:0004021">
    <property type="term" value="F:L-alanine:2-oxoglutarate aminotransferase activity"/>
    <property type="evidence" value="ECO:0007669"/>
    <property type="project" value="UniProtKB-EC"/>
</dbReference>
<comment type="caution">
    <text evidence="14">The sequence shown here is derived from an EMBL/GenBank/DDBJ whole genome shotgun (WGS) entry which is preliminary data.</text>
</comment>
<proteinExistence type="inferred from homology"/>
<evidence type="ECO:0000256" key="12">
    <source>
        <dbReference type="SAM" id="MobiDB-lite"/>
    </source>
</evidence>
<evidence type="ECO:0000256" key="10">
    <source>
        <dbReference type="ARBA" id="ARBA00068824"/>
    </source>
</evidence>
<dbReference type="InterPro" id="IPR004839">
    <property type="entry name" value="Aminotransferase_I/II_large"/>
</dbReference>
<dbReference type="GO" id="GO:0030170">
    <property type="term" value="F:pyridoxal phosphate binding"/>
    <property type="evidence" value="ECO:0007669"/>
    <property type="project" value="InterPro"/>
</dbReference>
<evidence type="ECO:0000256" key="11">
    <source>
        <dbReference type="ARBA" id="ARBA00077749"/>
    </source>
</evidence>
<feature type="compositionally biased region" description="Basic and acidic residues" evidence="12">
    <location>
        <begin position="1"/>
        <end position="19"/>
    </location>
</feature>
<reference evidence="14 15" key="1">
    <citation type="submission" date="2019-10" db="EMBL/GenBank/DDBJ databases">
        <title>Nocardia macrotermitis sp. nov. and Nocardia aurantia sp. nov., isolated from the gut of fungus growing-termite Macrotermes natalensis.</title>
        <authorList>
            <person name="Benndorf R."/>
            <person name="Schwitalla J."/>
            <person name="Martin K."/>
            <person name="De Beer W."/>
            <person name="Kaster A.-K."/>
            <person name="Vollmers J."/>
            <person name="Poulsen M."/>
            <person name="Beemelmanns C."/>
        </authorList>
    </citation>
    <scope>NUCLEOTIDE SEQUENCE [LARGE SCALE GENOMIC DNA]</scope>
    <source>
        <strain evidence="14 15">RB20</strain>
    </source>
</reference>
<evidence type="ECO:0000313" key="14">
    <source>
        <dbReference type="EMBL" id="MQY24068.1"/>
    </source>
</evidence>
<dbReference type="SUPFAM" id="SSF53383">
    <property type="entry name" value="PLP-dependent transferases"/>
    <property type="match status" value="1"/>
</dbReference>
<comment type="cofactor">
    <cofactor evidence="1">
        <name>pyridoxal 5'-phosphate</name>
        <dbReference type="ChEBI" id="CHEBI:597326"/>
    </cofactor>
</comment>
<evidence type="ECO:0000256" key="2">
    <source>
        <dbReference type="ARBA" id="ARBA00007441"/>
    </source>
</evidence>
<feature type="domain" description="Aminotransferase class I/classII large" evidence="13">
    <location>
        <begin position="129"/>
        <end position="476"/>
    </location>
</feature>
<evidence type="ECO:0000256" key="5">
    <source>
        <dbReference type="ARBA" id="ARBA00022679"/>
    </source>
</evidence>
<evidence type="ECO:0000256" key="4">
    <source>
        <dbReference type="ARBA" id="ARBA00022576"/>
    </source>
</evidence>
<comment type="catalytic activity">
    <reaction evidence="9">
        <text>L-alanine + 2-oxoglutarate = pyruvate + L-glutamate</text>
        <dbReference type="Rhea" id="RHEA:19453"/>
        <dbReference type="ChEBI" id="CHEBI:15361"/>
        <dbReference type="ChEBI" id="CHEBI:16810"/>
        <dbReference type="ChEBI" id="CHEBI:29985"/>
        <dbReference type="ChEBI" id="CHEBI:57972"/>
        <dbReference type="EC" id="2.6.1.2"/>
    </reaction>
</comment>
<evidence type="ECO:0000256" key="9">
    <source>
        <dbReference type="ARBA" id="ARBA00047412"/>
    </source>
</evidence>
<evidence type="ECO:0000256" key="8">
    <source>
        <dbReference type="ARBA" id="ARBA00030923"/>
    </source>
</evidence>
<keyword evidence="15" id="KW-1185">Reference proteome</keyword>
<protein>
    <recommendedName>
        <fullName evidence="10">Alanine aminotransferase</fullName>
        <ecNumber evidence="7">2.6.1.2</ecNumber>
    </recommendedName>
    <alternativeName>
        <fullName evidence="11">Alanine transaminase</fullName>
    </alternativeName>
    <alternativeName>
        <fullName evidence="8">Transaminase A</fullName>
    </alternativeName>
</protein>
<dbReference type="InterPro" id="IPR051926">
    <property type="entry name" value="Ala_Aminotransferase"/>
</dbReference>
<keyword evidence="6" id="KW-0663">Pyridoxal phosphate</keyword>
<dbReference type="InterPro" id="IPR015424">
    <property type="entry name" value="PyrdxlP-dep_Trfase"/>
</dbReference>